<evidence type="ECO:0000313" key="2">
    <source>
        <dbReference type="WBParaSite" id="RSKR_0001065500.1"/>
    </source>
</evidence>
<reference evidence="2" key="1">
    <citation type="submission" date="2016-11" db="UniProtKB">
        <authorList>
            <consortium name="WormBaseParasite"/>
        </authorList>
    </citation>
    <scope>IDENTIFICATION</scope>
    <source>
        <strain evidence="2">KR3021</strain>
    </source>
</reference>
<protein>
    <submittedName>
        <fullName evidence="2">MIF4G domain-containing protein</fullName>
    </submittedName>
</protein>
<evidence type="ECO:0000313" key="1">
    <source>
        <dbReference type="Proteomes" id="UP000095286"/>
    </source>
</evidence>
<sequence length="325" mass="38062">MSNFENPLPAALRDMIRIFKRNLQSVTWDDIKSVFSEIRMNSEASSNETPNYVIPTNATLAKFTKKRQALSRHYQEIVLNYVLLYCKGNPDQRNISNIEKELHIHKLITAFLSYACLSSIFTVLLECQAFCLAFKELKHDENVIIQKEIDDELIEVLDCMVENNKMEEYCKFVENIVKKHVTSNSSTTVTPMAQFKELLFKILHDVFRYEIYEKIEDAFEKSKKISRYGSRRFVDLKKFVIRIFRKWNRMGISKSAASDFLSVLIPFCFEGEKLIEPLLDTKIIHCVFNLQDVHNSSEFQKKVRVAFDPLYDFSFVSLENDPQLN</sequence>
<dbReference type="WBParaSite" id="RSKR_0001065500.1">
    <property type="protein sequence ID" value="RSKR_0001065500.1"/>
    <property type="gene ID" value="RSKR_0001065500"/>
</dbReference>
<dbReference type="Proteomes" id="UP000095286">
    <property type="component" value="Unplaced"/>
</dbReference>
<organism evidence="1 2">
    <name type="scientific">Rhabditophanes sp. KR3021</name>
    <dbReference type="NCBI Taxonomy" id="114890"/>
    <lineage>
        <taxon>Eukaryota</taxon>
        <taxon>Metazoa</taxon>
        <taxon>Ecdysozoa</taxon>
        <taxon>Nematoda</taxon>
        <taxon>Chromadorea</taxon>
        <taxon>Rhabditida</taxon>
        <taxon>Tylenchina</taxon>
        <taxon>Panagrolaimomorpha</taxon>
        <taxon>Strongyloidoidea</taxon>
        <taxon>Alloionematidae</taxon>
        <taxon>Rhabditophanes</taxon>
    </lineage>
</organism>
<proteinExistence type="predicted"/>
<accession>A0AC35UDH7</accession>
<name>A0AC35UDH7_9BILA</name>